<sequence length="167" mass="18840">MLLMDIFRDYMRHVAKSYSVELEDLGIKVETVGDFRLNSVVNPESAQFLLSYRLLHVEAALNTTLSETRSAKFTCAFKFASRKQGSDGNLPLYVEKLLQVMRFPVEVIIDDPEEIADIKRITGIDVTGKVFTIKMASNFEVGAEETVSAYEQMVLSAEYLVSEQTII</sequence>
<dbReference type="Proteomes" id="UP000265916">
    <property type="component" value="Unassembled WGS sequence"/>
</dbReference>
<dbReference type="EMBL" id="NRJG01000120">
    <property type="protein sequence ID" value="RIY35997.1"/>
    <property type="molecule type" value="Genomic_DNA"/>
</dbReference>
<organism evidence="1 2">
    <name type="scientific">Psittacicella hinzii</name>
    <dbReference type="NCBI Taxonomy" id="2028575"/>
    <lineage>
        <taxon>Bacteria</taxon>
        <taxon>Pseudomonadati</taxon>
        <taxon>Pseudomonadota</taxon>
        <taxon>Gammaproteobacteria</taxon>
        <taxon>Pasteurellales</taxon>
        <taxon>Psittacicellaceae</taxon>
        <taxon>Psittacicella</taxon>
    </lineage>
</organism>
<keyword evidence="2" id="KW-1185">Reference proteome</keyword>
<evidence type="ECO:0000313" key="1">
    <source>
        <dbReference type="EMBL" id="RIY35997.1"/>
    </source>
</evidence>
<name>A0A3A1YJ01_9GAMM</name>
<dbReference type="AlphaFoldDB" id="A0A3A1YJ01"/>
<dbReference type="RefSeq" id="WP_119532088.1">
    <property type="nucleotide sequence ID" value="NZ_JBHSSP010000028.1"/>
</dbReference>
<evidence type="ECO:0000313" key="2">
    <source>
        <dbReference type="Proteomes" id="UP000265916"/>
    </source>
</evidence>
<reference evidence="1 2" key="1">
    <citation type="submission" date="2017-08" db="EMBL/GenBank/DDBJ databases">
        <title>Reclassification of Bisgaard taxon 37 and 44.</title>
        <authorList>
            <person name="Christensen H."/>
        </authorList>
    </citation>
    <scope>NUCLEOTIDE SEQUENCE [LARGE SCALE GENOMIC DNA]</scope>
    <source>
        <strain evidence="1 2">111</strain>
    </source>
</reference>
<gene>
    <name evidence="1" type="ORF">CKF58_06320</name>
</gene>
<comment type="caution">
    <text evidence="1">The sequence shown here is derived from an EMBL/GenBank/DDBJ whole genome shotgun (WGS) entry which is preliminary data.</text>
</comment>
<protein>
    <submittedName>
        <fullName evidence="1">Uncharacterized protein</fullName>
    </submittedName>
</protein>
<accession>A0A3A1YJ01</accession>
<dbReference type="OrthoDB" id="1522635at2"/>
<proteinExistence type="predicted"/>